<keyword evidence="3" id="KW-1003">Cell membrane</keyword>
<dbReference type="PANTHER" id="PTHR30193:SF37">
    <property type="entry name" value="INNER MEMBRANE ABC TRANSPORTER PERMEASE PROTEIN YCJO"/>
    <property type="match status" value="1"/>
</dbReference>
<dbReference type="EMBL" id="JBHUEE010000004">
    <property type="protein sequence ID" value="MFD1718057.1"/>
    <property type="molecule type" value="Genomic_DNA"/>
</dbReference>
<comment type="caution">
    <text evidence="9">The sequence shown here is derived from an EMBL/GenBank/DDBJ whole genome shotgun (WGS) entry which is preliminary data.</text>
</comment>
<dbReference type="Gene3D" id="1.10.3720.10">
    <property type="entry name" value="MetI-like"/>
    <property type="match status" value="1"/>
</dbReference>
<dbReference type="InterPro" id="IPR000515">
    <property type="entry name" value="MetI-like"/>
</dbReference>
<feature type="transmembrane region" description="Helical" evidence="7">
    <location>
        <begin position="163"/>
        <end position="185"/>
    </location>
</feature>
<keyword evidence="4 7" id="KW-0812">Transmembrane</keyword>
<keyword evidence="5 7" id="KW-1133">Transmembrane helix</keyword>
<feature type="transmembrane region" description="Helical" evidence="7">
    <location>
        <begin position="262"/>
        <end position="285"/>
    </location>
</feature>
<dbReference type="InterPro" id="IPR035906">
    <property type="entry name" value="MetI-like_sf"/>
</dbReference>
<evidence type="ECO:0000256" key="5">
    <source>
        <dbReference type="ARBA" id="ARBA00022989"/>
    </source>
</evidence>
<name>A0ABW4L553_9MICO</name>
<keyword evidence="6 7" id="KW-0472">Membrane</keyword>
<comment type="subcellular location">
    <subcellularLocation>
        <location evidence="1 7">Cell membrane</location>
        <topology evidence="1 7">Multi-pass membrane protein</topology>
    </subcellularLocation>
</comment>
<protein>
    <submittedName>
        <fullName evidence="9">Carbohydrate ABC transporter permease</fullName>
    </submittedName>
</protein>
<evidence type="ECO:0000256" key="2">
    <source>
        <dbReference type="ARBA" id="ARBA00022448"/>
    </source>
</evidence>
<evidence type="ECO:0000256" key="3">
    <source>
        <dbReference type="ARBA" id="ARBA00022475"/>
    </source>
</evidence>
<dbReference type="PANTHER" id="PTHR30193">
    <property type="entry name" value="ABC TRANSPORTER PERMEASE PROTEIN"/>
    <property type="match status" value="1"/>
</dbReference>
<dbReference type="PROSITE" id="PS50928">
    <property type="entry name" value="ABC_TM1"/>
    <property type="match status" value="1"/>
</dbReference>
<feature type="transmembrane region" description="Helical" evidence="7">
    <location>
        <begin position="79"/>
        <end position="100"/>
    </location>
</feature>
<evidence type="ECO:0000313" key="9">
    <source>
        <dbReference type="EMBL" id="MFD1718057.1"/>
    </source>
</evidence>
<feature type="transmembrane region" description="Helical" evidence="7">
    <location>
        <begin position="112"/>
        <end position="132"/>
    </location>
</feature>
<dbReference type="CDD" id="cd06261">
    <property type="entry name" value="TM_PBP2"/>
    <property type="match status" value="1"/>
</dbReference>
<dbReference type="Pfam" id="PF00528">
    <property type="entry name" value="BPD_transp_1"/>
    <property type="match status" value="1"/>
</dbReference>
<evidence type="ECO:0000256" key="4">
    <source>
        <dbReference type="ARBA" id="ARBA00022692"/>
    </source>
</evidence>
<evidence type="ECO:0000256" key="6">
    <source>
        <dbReference type="ARBA" id="ARBA00023136"/>
    </source>
</evidence>
<feature type="transmembrane region" description="Helical" evidence="7">
    <location>
        <begin position="15"/>
        <end position="37"/>
    </location>
</feature>
<reference evidence="10" key="1">
    <citation type="journal article" date="2019" name="Int. J. Syst. Evol. Microbiol.">
        <title>The Global Catalogue of Microorganisms (GCM) 10K type strain sequencing project: providing services to taxonomists for standard genome sequencing and annotation.</title>
        <authorList>
            <consortium name="The Broad Institute Genomics Platform"/>
            <consortium name="The Broad Institute Genome Sequencing Center for Infectious Disease"/>
            <person name="Wu L."/>
            <person name="Ma J."/>
        </authorList>
    </citation>
    <scope>NUCLEOTIDE SEQUENCE [LARGE SCALE GENOMIC DNA]</scope>
    <source>
        <strain evidence="10">JCM 17130</strain>
    </source>
</reference>
<keyword evidence="2 7" id="KW-0813">Transport</keyword>
<sequence length="297" mass="32782">MTSPAAREPRPRRSLLPLGFVLPGLIFYVLFLVWPAVQALWISLTDWDGLSEQQTFVGLENYQRMLDDPVVGTAAVNNVLWTLVTIALPMALGLALAVLLNRKARSSPFFRTLFYAPAVLPLVSIASIWAWLYDPTDGAINELLRMVGLGDLAQSWLGQDSTALWAVMVAAVWVRTGFPMLLYLAALQSIPDELYEAAALDGASRWQRFTQITFPSLKDTHYVVLALSLIESLKVFDLIYAMTYGGPGYATQVMGTWMYANVFQYFDAGYGTAIAVVITIVAVAVGTPYVRSQVRNS</sequence>
<dbReference type="InterPro" id="IPR051393">
    <property type="entry name" value="ABC_transporter_permease"/>
</dbReference>
<accession>A0ABW4L553</accession>
<keyword evidence="10" id="KW-1185">Reference proteome</keyword>
<evidence type="ECO:0000259" key="8">
    <source>
        <dbReference type="PROSITE" id="PS50928"/>
    </source>
</evidence>
<evidence type="ECO:0000256" key="7">
    <source>
        <dbReference type="RuleBase" id="RU363032"/>
    </source>
</evidence>
<dbReference type="SUPFAM" id="SSF161098">
    <property type="entry name" value="MetI-like"/>
    <property type="match status" value="1"/>
</dbReference>
<comment type="similarity">
    <text evidence="7">Belongs to the binding-protein-dependent transport system permease family.</text>
</comment>
<dbReference type="RefSeq" id="WP_388005574.1">
    <property type="nucleotide sequence ID" value="NZ_JBHUEE010000004.1"/>
</dbReference>
<feature type="domain" description="ABC transmembrane type-1" evidence="8">
    <location>
        <begin position="75"/>
        <end position="291"/>
    </location>
</feature>
<organism evidence="9 10">
    <name type="scientific">Georgenia deserti</name>
    <dbReference type="NCBI Taxonomy" id="2093781"/>
    <lineage>
        <taxon>Bacteria</taxon>
        <taxon>Bacillati</taxon>
        <taxon>Actinomycetota</taxon>
        <taxon>Actinomycetes</taxon>
        <taxon>Micrococcales</taxon>
        <taxon>Bogoriellaceae</taxon>
        <taxon>Georgenia</taxon>
    </lineage>
</organism>
<evidence type="ECO:0000313" key="10">
    <source>
        <dbReference type="Proteomes" id="UP001597277"/>
    </source>
</evidence>
<feature type="transmembrane region" description="Helical" evidence="7">
    <location>
        <begin position="222"/>
        <end position="242"/>
    </location>
</feature>
<proteinExistence type="inferred from homology"/>
<gene>
    <name evidence="9" type="ORF">ACFSE6_09435</name>
</gene>
<evidence type="ECO:0000256" key="1">
    <source>
        <dbReference type="ARBA" id="ARBA00004651"/>
    </source>
</evidence>
<dbReference type="Proteomes" id="UP001597277">
    <property type="component" value="Unassembled WGS sequence"/>
</dbReference>